<dbReference type="Gene3D" id="1.10.260.40">
    <property type="entry name" value="lambda repressor-like DNA-binding domains"/>
    <property type="match status" value="1"/>
</dbReference>
<evidence type="ECO:0000256" key="1">
    <source>
        <dbReference type="ARBA" id="ARBA00022679"/>
    </source>
</evidence>
<dbReference type="CDD" id="cd01392">
    <property type="entry name" value="HTH_LacI"/>
    <property type="match status" value="1"/>
</dbReference>
<dbReference type="Proteomes" id="UP000700908">
    <property type="component" value="Unassembled WGS sequence"/>
</dbReference>
<evidence type="ECO:0000313" key="5">
    <source>
        <dbReference type="Proteomes" id="UP000700908"/>
    </source>
</evidence>
<name>A0ABS7MI70_9ACTN</name>
<dbReference type="Gene3D" id="3.40.50.2300">
    <property type="match status" value="2"/>
</dbReference>
<proteinExistence type="predicted"/>
<evidence type="ECO:0000256" key="2">
    <source>
        <dbReference type="ARBA" id="ARBA00022777"/>
    </source>
</evidence>
<keyword evidence="1" id="KW-0808">Transferase</keyword>
<dbReference type="Pfam" id="PF00294">
    <property type="entry name" value="PfkB"/>
    <property type="match status" value="1"/>
</dbReference>
<dbReference type="PANTHER" id="PTHR10584:SF166">
    <property type="entry name" value="RIBOKINASE"/>
    <property type="match status" value="1"/>
</dbReference>
<dbReference type="InterPro" id="IPR011611">
    <property type="entry name" value="PfkB_dom"/>
</dbReference>
<dbReference type="EMBL" id="JAIMFO010000004">
    <property type="protein sequence ID" value="MBY4797058.1"/>
    <property type="molecule type" value="Genomic_DNA"/>
</dbReference>
<gene>
    <name evidence="4" type="ORF">K6V98_01600</name>
</gene>
<dbReference type="InterPro" id="IPR000843">
    <property type="entry name" value="HTH_LacI"/>
</dbReference>
<dbReference type="Gene3D" id="3.40.1190.20">
    <property type="match status" value="1"/>
</dbReference>
<keyword evidence="4" id="KW-0238">DNA-binding</keyword>
<organism evidence="4 5">
    <name type="scientific">Collinsella ureilytica</name>
    <dbReference type="NCBI Taxonomy" id="2869515"/>
    <lineage>
        <taxon>Bacteria</taxon>
        <taxon>Bacillati</taxon>
        <taxon>Actinomycetota</taxon>
        <taxon>Coriobacteriia</taxon>
        <taxon>Coriobacteriales</taxon>
        <taxon>Coriobacteriaceae</taxon>
        <taxon>Collinsella</taxon>
    </lineage>
</organism>
<dbReference type="InterPro" id="IPR029056">
    <property type="entry name" value="Ribokinase-like"/>
</dbReference>
<keyword evidence="5" id="KW-1185">Reference proteome</keyword>
<dbReference type="GO" id="GO:0003677">
    <property type="term" value="F:DNA binding"/>
    <property type="evidence" value="ECO:0007669"/>
    <property type="project" value="UniProtKB-KW"/>
</dbReference>
<reference evidence="4 5" key="1">
    <citation type="submission" date="2021-08" db="EMBL/GenBank/DDBJ databases">
        <title>Collinsella faecalis sp. nov. isolated from swine faeces.</title>
        <authorList>
            <person name="Oh B.S."/>
            <person name="Lee J.H."/>
        </authorList>
    </citation>
    <scope>NUCLEOTIDE SEQUENCE [LARGE SCALE GENOMIC DNA]</scope>
    <source>
        <strain evidence="4 5">AGMB00827</strain>
    </source>
</reference>
<dbReference type="SUPFAM" id="SSF47413">
    <property type="entry name" value="lambda repressor-like DNA-binding domains"/>
    <property type="match status" value="1"/>
</dbReference>
<dbReference type="Pfam" id="PF00356">
    <property type="entry name" value="LacI"/>
    <property type="match status" value="1"/>
</dbReference>
<protein>
    <submittedName>
        <fullName evidence="4">LacI family DNA-binding transcriptional regulator</fullName>
    </submittedName>
</protein>
<dbReference type="InterPro" id="IPR010982">
    <property type="entry name" value="Lambda_DNA-bd_dom_sf"/>
</dbReference>
<dbReference type="SMART" id="SM00354">
    <property type="entry name" value="HTH_LACI"/>
    <property type="match status" value="1"/>
</dbReference>
<dbReference type="InterPro" id="IPR028082">
    <property type="entry name" value="Peripla_BP_I"/>
</dbReference>
<comment type="caution">
    <text evidence="4">The sequence shown here is derived from an EMBL/GenBank/DDBJ whole genome shotgun (WGS) entry which is preliminary data.</text>
</comment>
<evidence type="ECO:0000313" key="4">
    <source>
        <dbReference type="EMBL" id="MBY4797058.1"/>
    </source>
</evidence>
<sequence>MDIKAIAKLAGISPSTVSKILNHKDASISEKTRERVLDVVRRYRYEPYARARAPKEWMVSVIFRSSTSLDSTLDGILRTCQAHGYTPLVYISDLDHDQECHNIQSALRSGSSGIIWEPLSLNSLKIHQALFNKSSAKLITIGPSGGEKNLLRLYKDAAYSLTMELVSQGHKQVACLSAAGRRTPDFIAGFQQCLVDQGLAFGKTSVFHEPTDALLDKIGSGAITGVVCSHYESAKELKALLKDLHYHAPDDYSIASLRNDEGAEKIPEKGEDLSSYTIKNADFGAFICEKLIARMRQKDEPTTFTQELVLNNQNTIASPSEKSAKRILVIGNINIETCFSTPDSFLKNSHTLATASSIRIGGHGARQAIMVSQLGHKASLIGNVGDDSASDSIFRELDQQGINADGVHRRADYETGRSVLVLSNATNVITTTFLGANSTLSAHDLEKRRSLFDGMSLCLVQGDIPVETMRKACEITQRHGIKTIVTCENSKIAADLPLHLIDWLIIDSSEDNTSGKQIDSFDEVAQVLQVNGARSILLLQSNNRCMYLSEDSKVLKFEINDLKSVSITDRVDRFVSTFASCIAKNFMPEQSIKEACGCNQ</sequence>
<dbReference type="RefSeq" id="WP_222198775.1">
    <property type="nucleotide sequence ID" value="NZ_JAIMFO010000004.1"/>
</dbReference>
<evidence type="ECO:0000259" key="3">
    <source>
        <dbReference type="PROSITE" id="PS50932"/>
    </source>
</evidence>
<dbReference type="PANTHER" id="PTHR10584">
    <property type="entry name" value="SUGAR KINASE"/>
    <property type="match status" value="1"/>
</dbReference>
<dbReference type="PROSITE" id="PS50932">
    <property type="entry name" value="HTH_LACI_2"/>
    <property type="match status" value="1"/>
</dbReference>
<accession>A0ABS7MI70</accession>
<dbReference type="SUPFAM" id="SSF53822">
    <property type="entry name" value="Periplasmic binding protein-like I"/>
    <property type="match status" value="1"/>
</dbReference>
<feature type="domain" description="HTH lacI-type" evidence="3">
    <location>
        <begin position="1"/>
        <end position="56"/>
    </location>
</feature>
<dbReference type="SUPFAM" id="SSF53613">
    <property type="entry name" value="Ribokinase-like"/>
    <property type="match status" value="1"/>
</dbReference>
<keyword evidence="2" id="KW-0418">Kinase</keyword>